<organism evidence="1 2">
    <name type="scientific">Ancylostoma ceylanicum</name>
    <dbReference type="NCBI Taxonomy" id="53326"/>
    <lineage>
        <taxon>Eukaryota</taxon>
        <taxon>Metazoa</taxon>
        <taxon>Ecdysozoa</taxon>
        <taxon>Nematoda</taxon>
        <taxon>Chromadorea</taxon>
        <taxon>Rhabditida</taxon>
        <taxon>Rhabditina</taxon>
        <taxon>Rhabditomorpha</taxon>
        <taxon>Strongyloidea</taxon>
        <taxon>Ancylostomatidae</taxon>
        <taxon>Ancylostomatinae</taxon>
        <taxon>Ancylostoma</taxon>
    </lineage>
</organism>
<reference evidence="2" key="1">
    <citation type="journal article" date="2015" name="Nat. Genet.">
        <title>The genome and transcriptome of the zoonotic hookworm Ancylostoma ceylanicum identify infection-specific gene families.</title>
        <authorList>
            <person name="Schwarz E.M."/>
            <person name="Hu Y."/>
            <person name="Antoshechkin I."/>
            <person name="Miller M.M."/>
            <person name="Sternberg P.W."/>
            <person name="Aroian R.V."/>
        </authorList>
    </citation>
    <scope>NUCLEOTIDE SEQUENCE</scope>
    <source>
        <strain evidence="2">HY135</strain>
    </source>
</reference>
<keyword evidence="2" id="KW-1185">Reference proteome</keyword>
<protein>
    <submittedName>
        <fullName evidence="1">Uncharacterized protein</fullName>
    </submittedName>
</protein>
<dbReference type="Proteomes" id="UP000024635">
    <property type="component" value="Unassembled WGS sequence"/>
</dbReference>
<sequence length="78" mass="8655">LLVVSCAVDVIGTPDFWDRIECLGKVHSMYVSNFISLCFIQVFTVTSTWSLQCGADFWEALTDPCVEECAKNAAPKYA</sequence>
<accession>A0A016WF59</accession>
<dbReference type="EMBL" id="JARK01000356">
    <property type="protein sequence ID" value="EYC37922.1"/>
    <property type="molecule type" value="Genomic_DNA"/>
</dbReference>
<proteinExistence type="predicted"/>
<feature type="non-terminal residue" evidence="1">
    <location>
        <position position="1"/>
    </location>
</feature>
<dbReference type="AlphaFoldDB" id="A0A016WF59"/>
<evidence type="ECO:0000313" key="1">
    <source>
        <dbReference type="EMBL" id="EYC37922.1"/>
    </source>
</evidence>
<gene>
    <name evidence="1" type="primary">Acey_s0756.g2084</name>
    <name evidence="1" type="ORF">Y032_0756g2084</name>
</gene>
<name>A0A016WF59_9BILA</name>
<evidence type="ECO:0000313" key="2">
    <source>
        <dbReference type="Proteomes" id="UP000024635"/>
    </source>
</evidence>
<comment type="caution">
    <text evidence="1">The sequence shown here is derived from an EMBL/GenBank/DDBJ whole genome shotgun (WGS) entry which is preliminary data.</text>
</comment>